<feature type="transmembrane region" description="Helical" evidence="1">
    <location>
        <begin position="92"/>
        <end position="118"/>
    </location>
</feature>
<dbReference type="KEGG" id="poi:BOP93_06980"/>
<dbReference type="AlphaFoldDB" id="A0A2L0RTH9"/>
<feature type="transmembrane region" description="Helical" evidence="1">
    <location>
        <begin position="635"/>
        <end position="658"/>
    </location>
</feature>
<keyword evidence="1" id="KW-0472">Membrane</keyword>
<evidence type="ECO:0000256" key="1">
    <source>
        <dbReference type="SAM" id="Phobius"/>
    </source>
</evidence>
<name>A0A2L0RTH9_9PSED</name>
<organism evidence="2 3">
    <name type="scientific">Pseudomonas orientalis</name>
    <dbReference type="NCBI Taxonomy" id="76758"/>
    <lineage>
        <taxon>Bacteria</taxon>
        <taxon>Pseudomonadati</taxon>
        <taxon>Pseudomonadota</taxon>
        <taxon>Gammaproteobacteria</taxon>
        <taxon>Pseudomonadales</taxon>
        <taxon>Pseudomonadaceae</taxon>
        <taxon>Pseudomonas</taxon>
    </lineage>
</organism>
<gene>
    <name evidence="2" type="ORF">BOP93_06980</name>
</gene>
<evidence type="ECO:0000313" key="3">
    <source>
        <dbReference type="Proteomes" id="UP000239888"/>
    </source>
</evidence>
<proteinExistence type="predicted"/>
<accession>A0A2L0RTH9</accession>
<sequence length="748" mass="83550">MGQYSQLIMSDTTASMANIVLRGIFNDDKDRFIFDANAKKNQVVTAIMDYMQVFHGIAFAIMGVLVLPIYLAKMAKKGNLPGNNWGFFLTNFNIVMVGVGMGGVFAMLGASMLIGLYMTTAGMIKIQPLYYTSTKLDESHAYTQTLNALMKSTPTIIGQMINASRLDQQQRIGAYGGFSVEKRNGKFYEYQKETGQVTIDTRTIDRVFKGYAECISAKVGGVSFVDEQFVNPEFDKTVSCMKQAGIDSYIPSTLAYGGNNPTIQAGLVRAWEASRPIALLLIESTCSSVLNKDDNRARLSDMSLIYNQCSAMQADGSVLKENGEVQLYNSGKSVEEINSLFATAVADLNSSFSAYIKELQAIERDKQVYDNTYPSDMISLAISTLRTEYVAENDVTMTAQEEVNKILIQSETQSSVSAEVARMISGSSNNSDEYNTNVTRQQLINFDKVYDQTVGVLSSKDRDYSQFGLMASDIVMAGYFENSGQNFTDCFQEGISCITPMLNQPAIQYQNGQKMLGYVTSFYLSVEVTKSFFEQTSTSAFRKNDYLKSAKLDANVRQLAQVASLTKNIIWFYTIVMIFQSSLLYMAFVYHLFYWLYNFWIQYIQLFKEMANNLMPAEDETEKTNILVSVFKKCAWLAMSPMFAASLFYVNQAIYALLLTLVNNSVYYVVQSGRFGDYGVFTGVIALLAYIFITIVVVTGLLSVIIIKTNKIFEVLENWFQVKHSSDSAMSAVRASSKAENAIEARIK</sequence>
<dbReference type="EMBL" id="CP018049">
    <property type="protein sequence ID" value="AUZ45349.1"/>
    <property type="molecule type" value="Genomic_DNA"/>
</dbReference>
<keyword evidence="1" id="KW-1133">Transmembrane helix</keyword>
<feature type="transmembrane region" description="Helical" evidence="1">
    <location>
        <begin position="53"/>
        <end position="71"/>
    </location>
</feature>
<feature type="transmembrane region" description="Helical" evidence="1">
    <location>
        <begin position="570"/>
        <end position="597"/>
    </location>
</feature>
<keyword evidence="1" id="KW-0812">Transmembrane</keyword>
<feature type="transmembrane region" description="Helical" evidence="1">
    <location>
        <begin position="678"/>
        <end position="707"/>
    </location>
</feature>
<dbReference type="Proteomes" id="UP000239888">
    <property type="component" value="Chromosome"/>
</dbReference>
<protein>
    <submittedName>
        <fullName evidence="2">Uncharacterized protein</fullName>
    </submittedName>
</protein>
<evidence type="ECO:0000313" key="2">
    <source>
        <dbReference type="EMBL" id="AUZ45349.1"/>
    </source>
</evidence>
<reference evidence="2 3" key="1">
    <citation type="journal article" date="2018" name="Front. Microbiol.">
        <title>Pseudomonas orientalis F9: A Potent Antagonist against Phytopathogens with Phytotoxic Effect in the Apple Flower.</title>
        <authorList>
            <person name="Zengerer V."/>
            <person name="Schmid M."/>
            <person name="Bieri M."/>
            <person name="Muller D.C."/>
            <person name="Remus-Emsermann M.N.P."/>
            <person name="Ahrens C.H."/>
            <person name="Pelludat C."/>
        </authorList>
    </citation>
    <scope>NUCLEOTIDE SEQUENCE [LARGE SCALE GENOMIC DNA]</scope>
    <source>
        <strain evidence="2 3">F9</strain>
    </source>
</reference>